<evidence type="ECO:0000256" key="3">
    <source>
        <dbReference type="ARBA" id="ARBA00022490"/>
    </source>
</evidence>
<dbReference type="NCBIfam" id="TIGR03901">
    <property type="entry name" value="MYXO-CTERM"/>
    <property type="match status" value="1"/>
</dbReference>
<protein>
    <recommendedName>
        <fullName evidence="6">HYDIN/VesB/CFA65-like Ig-like domain-containing protein</fullName>
    </recommendedName>
</protein>
<dbReference type="EMBL" id="CP012333">
    <property type="protein sequence ID" value="AKV03110.1"/>
    <property type="molecule type" value="Genomic_DNA"/>
</dbReference>
<organism evidence="7 8">
    <name type="scientific">Labilithrix luteola</name>
    <dbReference type="NCBI Taxonomy" id="1391654"/>
    <lineage>
        <taxon>Bacteria</taxon>
        <taxon>Pseudomonadati</taxon>
        <taxon>Myxococcota</taxon>
        <taxon>Polyangia</taxon>
        <taxon>Polyangiales</taxon>
        <taxon>Labilitrichaceae</taxon>
        <taxon>Labilithrix</taxon>
    </lineage>
</organism>
<accession>A0A0K1QCF2</accession>
<evidence type="ECO:0000256" key="2">
    <source>
        <dbReference type="ARBA" id="ARBA00004496"/>
    </source>
</evidence>
<name>A0A0K1QCF2_9BACT</name>
<dbReference type="Gene3D" id="2.60.40.10">
    <property type="entry name" value="Immunoglobulins"/>
    <property type="match status" value="1"/>
</dbReference>
<keyword evidence="3" id="KW-0963">Cytoplasm</keyword>
<dbReference type="Pfam" id="PF22544">
    <property type="entry name" value="HYDIN_VesB_CFA65-like_Ig"/>
    <property type="match status" value="1"/>
</dbReference>
<dbReference type="RefSeq" id="WP_169928380.1">
    <property type="nucleotide sequence ID" value="NZ_CP012333.1"/>
</dbReference>
<keyword evidence="8" id="KW-1185">Reference proteome</keyword>
<evidence type="ECO:0000256" key="5">
    <source>
        <dbReference type="ARBA" id="ARBA00023273"/>
    </source>
</evidence>
<dbReference type="Proteomes" id="UP000064967">
    <property type="component" value="Chromosome"/>
</dbReference>
<reference evidence="7 8" key="1">
    <citation type="submission" date="2015-08" db="EMBL/GenBank/DDBJ databases">
        <authorList>
            <person name="Babu N.S."/>
            <person name="Beckwith C.J."/>
            <person name="Beseler K.G."/>
            <person name="Brison A."/>
            <person name="Carone J.V."/>
            <person name="Caskin T.P."/>
            <person name="Diamond M."/>
            <person name="Durham M.E."/>
            <person name="Foxe J.M."/>
            <person name="Go M."/>
            <person name="Henderson B.A."/>
            <person name="Jones I.B."/>
            <person name="McGettigan J.A."/>
            <person name="Micheletti S.J."/>
            <person name="Nasrallah M.E."/>
            <person name="Ortiz D."/>
            <person name="Piller C.R."/>
            <person name="Privatt S.R."/>
            <person name="Schneider S.L."/>
            <person name="Sharp S."/>
            <person name="Smith T.C."/>
            <person name="Stanton J.D."/>
            <person name="Ullery H.E."/>
            <person name="Wilson R.J."/>
            <person name="Serrano M.G."/>
            <person name="Buck G."/>
            <person name="Lee V."/>
            <person name="Wang Y."/>
            <person name="Carvalho R."/>
            <person name="Voegtly L."/>
            <person name="Shi R."/>
            <person name="Duckworth R."/>
            <person name="Johnson A."/>
            <person name="Loviza R."/>
            <person name="Walstead R."/>
            <person name="Shah Z."/>
            <person name="Kiflezghi M."/>
            <person name="Wade K."/>
            <person name="Ball S.L."/>
            <person name="Bradley K.W."/>
            <person name="Asai D.J."/>
            <person name="Bowman C.A."/>
            <person name="Russell D.A."/>
            <person name="Pope W.H."/>
            <person name="Jacobs-Sera D."/>
            <person name="Hendrix R.W."/>
            <person name="Hatfull G.F."/>
        </authorList>
    </citation>
    <scope>NUCLEOTIDE SEQUENCE [LARGE SCALE GENOMIC DNA]</scope>
    <source>
        <strain evidence="7 8">DSM 27648</strain>
    </source>
</reference>
<evidence type="ECO:0000256" key="4">
    <source>
        <dbReference type="ARBA" id="ARBA00023069"/>
    </source>
</evidence>
<evidence type="ECO:0000259" key="6">
    <source>
        <dbReference type="Pfam" id="PF22544"/>
    </source>
</evidence>
<dbReference type="InterPro" id="IPR024038">
    <property type="entry name" value="MYXO-CTERM"/>
</dbReference>
<evidence type="ECO:0000256" key="1">
    <source>
        <dbReference type="ARBA" id="ARBA00004138"/>
    </source>
</evidence>
<evidence type="ECO:0000313" key="7">
    <source>
        <dbReference type="EMBL" id="AKV03110.1"/>
    </source>
</evidence>
<comment type="subcellular location">
    <subcellularLocation>
        <location evidence="1">Cell projection</location>
        <location evidence="1">Cilium</location>
    </subcellularLocation>
    <subcellularLocation>
        <location evidence="2">Cytoplasm</location>
    </subcellularLocation>
</comment>
<feature type="domain" description="HYDIN/VesB/CFA65-like Ig-like" evidence="6">
    <location>
        <begin position="318"/>
        <end position="404"/>
    </location>
</feature>
<gene>
    <name evidence="7" type="ORF">AKJ09_09773</name>
</gene>
<proteinExistence type="predicted"/>
<dbReference type="AlphaFoldDB" id="A0A0K1QCF2"/>
<dbReference type="GO" id="GO:0005737">
    <property type="term" value="C:cytoplasm"/>
    <property type="evidence" value="ECO:0007669"/>
    <property type="project" value="UniProtKB-SubCell"/>
</dbReference>
<dbReference type="KEGG" id="llu:AKJ09_09773"/>
<keyword evidence="5" id="KW-0966">Cell projection</keyword>
<evidence type="ECO:0000313" key="8">
    <source>
        <dbReference type="Proteomes" id="UP000064967"/>
    </source>
</evidence>
<dbReference type="InterPro" id="IPR013783">
    <property type="entry name" value="Ig-like_fold"/>
</dbReference>
<keyword evidence="4" id="KW-0969">Cilium</keyword>
<dbReference type="NCBIfam" id="NF012200">
    <property type="entry name" value="choice_anch_D"/>
    <property type="match status" value="1"/>
</dbReference>
<sequence length="464" mass="48025">MAATLAGTMLSAANAKADVNVEETANSAIASTALRYEFNKGLGTSISTGTYSLSGGGVTASLEALVEIEPVKNAGPLFIIDMPKGATVEASWTGDKKIVLTAVNGATTDGSVAVRHSLAPTVRASLSGWGMNASFDYDATKLINKIPGARFNYDSKATQAFAPWGFTKVDTKLNAPDLENAKLFEVDLSVLPELISDYVTGTMGVRAITNPTFTYASKSVRFDGADGVISSSGGQTTVTIQDGDYLETMLSLEGEMVVNGSIKIQPFIRITSINGTDITFEPSITAFAMDYTTPPQKVAFQSVLVHLPLPNVKAPTKGYDFGDVKAGGSATKSVTIKNTGEKAAVFTVKTSDSQFKVPSGQITIEPKGKTDIKISFAADNAGPAEGEITIQSNDPDSPAQKFKVGANGADIGATEGDADLPTPATASGCGCKTTGGTTNSSGWAGIGLAALGAAVMIRRRRNAA</sequence>
<dbReference type="InterPro" id="IPR053879">
    <property type="entry name" value="HYDIN_VesB_CFA65-like_Ig"/>
</dbReference>